<evidence type="ECO:0000313" key="3">
    <source>
        <dbReference type="Proteomes" id="UP000233343"/>
    </source>
</evidence>
<dbReference type="InterPro" id="IPR017946">
    <property type="entry name" value="PLC-like_Pdiesterase_TIM-brl"/>
</dbReference>
<dbReference type="EMBL" id="PISD01000008">
    <property type="protein sequence ID" value="PKG30440.1"/>
    <property type="molecule type" value="Genomic_DNA"/>
</dbReference>
<feature type="domain" description="GP-PDE" evidence="1">
    <location>
        <begin position="1"/>
        <end position="222"/>
    </location>
</feature>
<dbReference type="PANTHER" id="PTHR46211">
    <property type="entry name" value="GLYCEROPHOSPHORYL DIESTER PHOSPHODIESTERASE"/>
    <property type="match status" value="1"/>
</dbReference>
<comment type="caution">
    <text evidence="2">The sequence shown here is derived from an EMBL/GenBank/DDBJ whole genome shotgun (WGS) entry which is preliminary data.</text>
</comment>
<evidence type="ECO:0000313" key="2">
    <source>
        <dbReference type="EMBL" id="PKG30440.1"/>
    </source>
</evidence>
<proteinExistence type="predicted"/>
<dbReference type="InterPro" id="IPR030395">
    <property type="entry name" value="GP_PDE_dom"/>
</dbReference>
<keyword evidence="3" id="KW-1185">Reference proteome</keyword>
<name>A0A2N0ZLQ5_9BACI</name>
<dbReference type="Proteomes" id="UP000233343">
    <property type="component" value="Unassembled WGS sequence"/>
</dbReference>
<dbReference type="PROSITE" id="PS51704">
    <property type="entry name" value="GP_PDE"/>
    <property type="match status" value="1"/>
</dbReference>
<dbReference type="Gene3D" id="3.20.20.190">
    <property type="entry name" value="Phosphatidylinositol (PI) phosphodiesterase"/>
    <property type="match status" value="1"/>
</dbReference>
<dbReference type="AlphaFoldDB" id="A0A2N0ZLQ5"/>
<dbReference type="Pfam" id="PF03009">
    <property type="entry name" value="GDPD"/>
    <property type="match status" value="1"/>
</dbReference>
<dbReference type="SUPFAM" id="SSF51695">
    <property type="entry name" value="PLC-like phosphodiesterases"/>
    <property type="match status" value="1"/>
</dbReference>
<organism evidence="2 3">
    <name type="scientific">Cytobacillus horneckiae</name>
    <dbReference type="NCBI Taxonomy" id="549687"/>
    <lineage>
        <taxon>Bacteria</taxon>
        <taxon>Bacillati</taxon>
        <taxon>Bacillota</taxon>
        <taxon>Bacilli</taxon>
        <taxon>Bacillales</taxon>
        <taxon>Bacillaceae</taxon>
        <taxon>Cytobacillus</taxon>
    </lineage>
</organism>
<dbReference type="GO" id="GO:0006629">
    <property type="term" value="P:lipid metabolic process"/>
    <property type="evidence" value="ECO:0007669"/>
    <property type="project" value="InterPro"/>
</dbReference>
<evidence type="ECO:0000259" key="1">
    <source>
        <dbReference type="PROSITE" id="PS51704"/>
    </source>
</evidence>
<reference evidence="2 3" key="1">
    <citation type="journal article" date="2010" name="Int. J. Syst. Evol. Microbiol.">
        <title>Bacillus horneckiae sp. nov., isolated from a spacecraft-assembly clean room.</title>
        <authorList>
            <person name="Vaishampayan P."/>
            <person name="Probst A."/>
            <person name="Krishnamurthi S."/>
            <person name="Ghosh S."/>
            <person name="Osman S."/>
            <person name="McDowall A."/>
            <person name="Ruckmani A."/>
            <person name="Mayilraj S."/>
            <person name="Venkateswaran K."/>
        </authorList>
    </citation>
    <scope>NUCLEOTIDE SEQUENCE [LARGE SCALE GENOMIC DNA]</scope>
    <source>
        <strain evidence="3">1PO1SC</strain>
    </source>
</reference>
<sequence>MAAFERAAELKYDFIELDIQLSKDGELVVIHDATVNRTTNGTGSIKDMTLADIQALDAGSWFSSSFKGEKIPLLQEVLDRFGGEIGLLIEIKYPDLYPEISETLSTVLTAYVEKGLPRKLLKVQSFNIHEVEKFHQLSPNISTGLLLNHPLDLFQLTSYRHFASFLSINYYSLTNNFIKQAEFYGYDIYSWTIKDQFQFYSMQKIGVHGIISDEPMKHENSHLYAFIRPFIKGQELLRTFFV</sequence>
<gene>
    <name evidence="2" type="ORF">CWS20_03740</name>
</gene>
<accession>A0A2N0ZLQ5</accession>
<dbReference type="PANTHER" id="PTHR46211:SF1">
    <property type="entry name" value="GLYCEROPHOSPHODIESTER PHOSPHODIESTERASE, CYTOPLASMIC"/>
    <property type="match status" value="1"/>
</dbReference>
<dbReference type="GO" id="GO:0008081">
    <property type="term" value="F:phosphoric diester hydrolase activity"/>
    <property type="evidence" value="ECO:0007669"/>
    <property type="project" value="InterPro"/>
</dbReference>
<protein>
    <recommendedName>
        <fullName evidence="1">GP-PDE domain-containing protein</fullName>
    </recommendedName>
</protein>